<dbReference type="InterPro" id="IPR033932">
    <property type="entry name" value="YtcJ-like"/>
</dbReference>
<dbReference type="Proteomes" id="UP000000954">
    <property type="component" value="Chromosome"/>
</dbReference>
<accession>C7MNZ0</accession>
<proteinExistence type="predicted"/>
<dbReference type="RefSeq" id="WP_012803316.1">
    <property type="nucleotide sequence ID" value="NC_013170.1"/>
</dbReference>
<sequence length="544" mass="58669">MSADAIVLSQKLFCGTEDCTRSGAFAVENGKISAVGSRDDILSLRNAQTDIIDAGDALVCAGFHDSHLHFFHSALYGSPLALRYCGTSEQDCVAALAPLAAQRPAGSWLLTQGWRQAHWSPANTPSRASLDAVYPDRPVAMYSGDAHTLWLNSRALEQLGIAEDAPDPEGGTYDRDKNGRLTGIVREAAAMLLMPKIVASFTVEEIESAYEGFLARLASKGITAICDMSLMAAPGLDFVRDDVFASLLAQNKLTCRIHMFPTLLDDMSRLFTMQKTYRGNMLRACGFKQFFDGVSSQHTAWLERDYANARFAGDHGRPTIDPDHLRTLVLAAHEKGQAVRVHAIGDEAIHTILDIYEEARATFGPLPHGLHHCIEHLEGFLPADIKRVAQLDVVAAVQPMHITLDPGAPEVDLGPERVPYMWPFASMLKSGATLAFGTDSPVCDIDPLPGIYTAITRKTIPDGQPAGGWLPTERISAPAALRAYTAGSAHACGRASELGTLEVGKLADFVILDTDITSCADEDILKAQVQATYVGGKQVYGAAH</sequence>
<dbReference type="AlphaFoldDB" id="C7MNZ0"/>
<dbReference type="eggNOG" id="COG1574">
    <property type="taxonomic scope" value="Bacteria"/>
</dbReference>
<feature type="domain" description="Amidohydrolase 3" evidence="1">
    <location>
        <begin position="51"/>
        <end position="540"/>
    </location>
</feature>
<name>C7MNZ0_CRYCD</name>
<reference evidence="2 3" key="1">
    <citation type="journal article" date="2009" name="Stand. Genomic Sci.">
        <title>Complete genome sequence of Cryptobacterium curtum type strain (12-3).</title>
        <authorList>
            <person name="Mavrommatis K."/>
            <person name="Pukall R."/>
            <person name="Rohde C."/>
            <person name="Chen F."/>
            <person name="Sims D."/>
            <person name="Brettin T."/>
            <person name="Kuske C."/>
            <person name="Detter J.C."/>
            <person name="Han C."/>
            <person name="Lapidus A."/>
            <person name="Copeland A."/>
            <person name="Glavina Del Rio T."/>
            <person name="Nolan M."/>
            <person name="Lucas S."/>
            <person name="Tice H."/>
            <person name="Cheng J.F."/>
            <person name="Bruce D."/>
            <person name="Goodwin L."/>
            <person name="Pitluck S."/>
            <person name="Ovchinnikova G."/>
            <person name="Pati A."/>
            <person name="Ivanova N."/>
            <person name="Chen A."/>
            <person name="Palaniappan K."/>
            <person name="Chain P."/>
            <person name="D'haeseleer P."/>
            <person name="Goker M."/>
            <person name="Bristow J."/>
            <person name="Eisen J.A."/>
            <person name="Markowitz V."/>
            <person name="Hugenholtz P."/>
            <person name="Rohde M."/>
            <person name="Klenk H.P."/>
            <person name="Kyrpides N.C."/>
        </authorList>
    </citation>
    <scope>NUCLEOTIDE SEQUENCE [LARGE SCALE GENOMIC DNA]</scope>
    <source>
        <strain evidence="3">ATCC 700683 / DSM 15641 / 12-3</strain>
    </source>
</reference>
<dbReference type="PANTHER" id="PTHR22642">
    <property type="entry name" value="IMIDAZOLONEPROPIONASE"/>
    <property type="match status" value="1"/>
</dbReference>
<organism evidence="2 3">
    <name type="scientific">Cryptobacterium curtum (strain ATCC 700683 / DSM 15641 / CCUG 43107 / 12-3)</name>
    <dbReference type="NCBI Taxonomy" id="469378"/>
    <lineage>
        <taxon>Bacteria</taxon>
        <taxon>Bacillati</taxon>
        <taxon>Actinomycetota</taxon>
        <taxon>Coriobacteriia</taxon>
        <taxon>Eggerthellales</taxon>
        <taxon>Eggerthellaceae</taxon>
        <taxon>Cryptobacterium</taxon>
    </lineage>
</organism>
<dbReference type="PANTHER" id="PTHR22642:SF2">
    <property type="entry name" value="PROTEIN LONG AFTER FAR-RED 3"/>
    <property type="match status" value="1"/>
</dbReference>
<evidence type="ECO:0000313" key="3">
    <source>
        <dbReference type="Proteomes" id="UP000000954"/>
    </source>
</evidence>
<dbReference type="InterPro" id="IPR011059">
    <property type="entry name" value="Metal-dep_hydrolase_composite"/>
</dbReference>
<evidence type="ECO:0000313" key="2">
    <source>
        <dbReference type="EMBL" id="ACU94630.1"/>
    </source>
</evidence>
<dbReference type="Gene3D" id="2.30.40.10">
    <property type="entry name" value="Urease, subunit C, domain 1"/>
    <property type="match status" value="1"/>
</dbReference>
<dbReference type="SUPFAM" id="SSF51556">
    <property type="entry name" value="Metallo-dependent hydrolases"/>
    <property type="match status" value="1"/>
</dbReference>
<dbReference type="GO" id="GO:0016810">
    <property type="term" value="F:hydrolase activity, acting on carbon-nitrogen (but not peptide) bonds"/>
    <property type="evidence" value="ECO:0007669"/>
    <property type="project" value="InterPro"/>
</dbReference>
<dbReference type="Pfam" id="PF07969">
    <property type="entry name" value="Amidohydro_3"/>
    <property type="match status" value="1"/>
</dbReference>
<dbReference type="EMBL" id="CP001682">
    <property type="protein sequence ID" value="ACU94630.1"/>
    <property type="molecule type" value="Genomic_DNA"/>
</dbReference>
<gene>
    <name evidence="2" type="ordered locus">Ccur_09320</name>
</gene>
<evidence type="ECO:0000259" key="1">
    <source>
        <dbReference type="Pfam" id="PF07969"/>
    </source>
</evidence>
<keyword evidence="2" id="KW-0378">Hydrolase</keyword>
<dbReference type="Gene3D" id="3.20.20.140">
    <property type="entry name" value="Metal-dependent hydrolases"/>
    <property type="match status" value="1"/>
</dbReference>
<dbReference type="SUPFAM" id="SSF51338">
    <property type="entry name" value="Composite domain of metallo-dependent hydrolases"/>
    <property type="match status" value="1"/>
</dbReference>
<dbReference type="Gene3D" id="3.10.310.70">
    <property type="match status" value="1"/>
</dbReference>
<dbReference type="STRING" id="469378.Ccur_09320"/>
<keyword evidence="3" id="KW-1185">Reference proteome</keyword>
<dbReference type="CDD" id="cd01300">
    <property type="entry name" value="YtcJ_like"/>
    <property type="match status" value="1"/>
</dbReference>
<dbReference type="OrthoDB" id="3173428at2"/>
<dbReference type="InterPro" id="IPR013108">
    <property type="entry name" value="Amidohydro_3"/>
</dbReference>
<dbReference type="InterPro" id="IPR032466">
    <property type="entry name" value="Metal_Hydrolase"/>
</dbReference>
<protein>
    <submittedName>
        <fullName evidence="2">Predicted TIM-barrel fold metal-dependent hydrolase</fullName>
    </submittedName>
</protein>
<dbReference type="KEGG" id="ccu:Ccur_09320"/>
<dbReference type="HOGENOM" id="CLU_009942_3_1_11"/>